<keyword evidence="4" id="KW-1185">Reference proteome</keyword>
<evidence type="ECO:0008006" key="5">
    <source>
        <dbReference type="Google" id="ProtNLM"/>
    </source>
</evidence>
<protein>
    <recommendedName>
        <fullName evidence="5">Hemolysin XhlA</fullName>
    </recommendedName>
</protein>
<proteinExistence type="predicted"/>
<evidence type="ECO:0000256" key="1">
    <source>
        <dbReference type="SAM" id="Coils"/>
    </source>
</evidence>
<organism evidence="3 4">
    <name type="scientific">Tardiphaga alba</name>
    <dbReference type="NCBI Taxonomy" id="340268"/>
    <lineage>
        <taxon>Bacteria</taxon>
        <taxon>Pseudomonadati</taxon>
        <taxon>Pseudomonadota</taxon>
        <taxon>Alphaproteobacteria</taxon>
        <taxon>Hyphomicrobiales</taxon>
        <taxon>Nitrobacteraceae</taxon>
        <taxon>Tardiphaga</taxon>
    </lineage>
</organism>
<feature type="coiled-coil region" evidence="1">
    <location>
        <begin position="16"/>
        <end position="43"/>
    </location>
</feature>
<sequence length="79" mass="8871">MADGGGEVLDPMEFRVKRLEDDMSELKTDVKAIRSDMNSLRTDMSYIRGRLDAMPTTIQLLGFLVAIFVASGLTRYFGH</sequence>
<dbReference type="EMBL" id="CP036498">
    <property type="protein sequence ID" value="QUS39884.1"/>
    <property type="molecule type" value="Genomic_DNA"/>
</dbReference>
<dbReference type="Proteomes" id="UP000682843">
    <property type="component" value="Chromosome"/>
</dbReference>
<keyword evidence="2" id="KW-0472">Membrane</keyword>
<keyword evidence="2" id="KW-1133">Transmembrane helix</keyword>
<evidence type="ECO:0000256" key="2">
    <source>
        <dbReference type="SAM" id="Phobius"/>
    </source>
</evidence>
<feature type="transmembrane region" description="Helical" evidence="2">
    <location>
        <begin position="58"/>
        <end position="78"/>
    </location>
</feature>
<evidence type="ECO:0000313" key="3">
    <source>
        <dbReference type="EMBL" id="QUS39884.1"/>
    </source>
</evidence>
<gene>
    <name evidence="3" type="ORF">RPMA_14335</name>
</gene>
<dbReference type="Gene3D" id="1.20.5.190">
    <property type="match status" value="1"/>
</dbReference>
<dbReference type="RefSeq" id="WP_211907944.1">
    <property type="nucleotide sequence ID" value="NZ_CP036498.1"/>
</dbReference>
<reference evidence="3 4" key="1">
    <citation type="submission" date="2019-02" db="EMBL/GenBank/DDBJ databases">
        <title>Emended description of the genus Rhodopseudomonas and description of Rhodopseudomonas albus sp. nov., a non-phototrophic, heavy-metal-tolerant bacterium isolated from garden soil.</title>
        <authorList>
            <person name="Bao Z."/>
            <person name="Cao W.W."/>
            <person name="Sato Y."/>
            <person name="Nishizawa T."/>
            <person name="Zhao J."/>
            <person name="Guo Y."/>
            <person name="Ohta H."/>
        </authorList>
    </citation>
    <scope>NUCLEOTIDE SEQUENCE [LARGE SCALE GENOMIC DNA]</scope>
    <source>
        <strain evidence="3 4">SK50-23</strain>
    </source>
</reference>
<keyword evidence="1" id="KW-0175">Coiled coil</keyword>
<evidence type="ECO:0000313" key="4">
    <source>
        <dbReference type="Proteomes" id="UP000682843"/>
    </source>
</evidence>
<name>A0ABX8A811_9BRAD</name>
<keyword evidence="2" id="KW-0812">Transmembrane</keyword>
<accession>A0ABX8A811</accession>